<evidence type="ECO:0000313" key="6">
    <source>
        <dbReference type="EMBL" id="KAJ8405949.1"/>
    </source>
</evidence>
<dbReference type="PANTHER" id="PTHR11905">
    <property type="entry name" value="ADAM A DISINTEGRIN AND METALLOPROTEASE DOMAIN"/>
    <property type="match status" value="1"/>
</dbReference>
<dbReference type="PANTHER" id="PTHR11905:SF256">
    <property type="entry name" value="PEPTIDASE M12B DOMAIN-CONTAINING PROTEIN"/>
    <property type="match status" value="1"/>
</dbReference>
<keyword evidence="7" id="KW-1185">Reference proteome</keyword>
<dbReference type="PRINTS" id="PR01860">
    <property type="entry name" value="ADAMTS5"/>
</dbReference>
<evidence type="ECO:0000259" key="5">
    <source>
        <dbReference type="PROSITE" id="PS50215"/>
    </source>
</evidence>
<dbReference type="PROSITE" id="PS50215">
    <property type="entry name" value="ADAM_MEPRO"/>
    <property type="match status" value="1"/>
</dbReference>
<protein>
    <recommendedName>
        <fullName evidence="5">Peptidase M12B domain-containing protein</fullName>
    </recommendedName>
</protein>
<feature type="binding site" description="in inhibited form" evidence="2">
    <location>
        <position position="202"/>
    </location>
    <ligand>
        <name>Zn(2+)</name>
        <dbReference type="ChEBI" id="CHEBI:29105"/>
        <note>catalytic</note>
    </ligand>
</feature>
<reference evidence="6" key="1">
    <citation type="journal article" date="2023" name="Science">
        <title>Genome structures resolve the early diversification of teleost fishes.</title>
        <authorList>
            <person name="Parey E."/>
            <person name="Louis A."/>
            <person name="Montfort J."/>
            <person name="Bouchez O."/>
            <person name="Roques C."/>
            <person name="Iampietro C."/>
            <person name="Lluch J."/>
            <person name="Castinel A."/>
            <person name="Donnadieu C."/>
            <person name="Desvignes T."/>
            <person name="Floi Bucao C."/>
            <person name="Jouanno E."/>
            <person name="Wen M."/>
            <person name="Mejri S."/>
            <person name="Dirks R."/>
            <person name="Jansen H."/>
            <person name="Henkel C."/>
            <person name="Chen W.J."/>
            <person name="Zahm M."/>
            <person name="Cabau C."/>
            <person name="Klopp C."/>
            <person name="Thompson A.W."/>
            <person name="Robinson-Rechavi M."/>
            <person name="Braasch I."/>
            <person name="Lecointre G."/>
            <person name="Bobe J."/>
            <person name="Postlethwait J.H."/>
            <person name="Berthelot C."/>
            <person name="Roest Crollius H."/>
            <person name="Guiguen Y."/>
        </authorList>
    </citation>
    <scope>NUCLEOTIDE SEQUENCE</scope>
    <source>
        <strain evidence="6">NC1722</strain>
    </source>
</reference>
<dbReference type="GO" id="GO:0006508">
    <property type="term" value="P:proteolysis"/>
    <property type="evidence" value="ECO:0007669"/>
    <property type="project" value="InterPro"/>
</dbReference>
<sequence length="377" mass="42520">MTGGVCWFLERVVMFWLILLCAVEFGTTSAVLGAGLNTFTAFGSPANDSLPAPARRKNGIVQTIDRIYHGGGRVGYLMYMDGRKFQLDMERDEALLSRHFSSKYVDALYGTGEGIRSLRNECVYRGTVDSKPQSLALFDLCDGGMEGFFAVGYARYIVRPLIRAKGNEGDGHALEFAASARALHYYSREGFSFETMAARESCGTEGRWHKHVARKHRRRRRGKRKTNAHSLAVDGNERRTHGSGWRFSETGSRTSGRKRKRSVSRVRHVELFLVADESMFKKYGKDLHHYLLTIASITSKLYGHASIDNPIRLSVVKVAVVSEEEKGLQVSKNAAATLKSFCKWQNQQNPLDDDHQQHHDAAILFTRQISPQFCFQR</sequence>
<dbReference type="Gene3D" id="3.40.390.10">
    <property type="entry name" value="Collagenase (Catalytic Domain)"/>
    <property type="match status" value="1"/>
</dbReference>
<dbReference type="InterPro" id="IPR002870">
    <property type="entry name" value="Peptidase_M12B_N"/>
</dbReference>
<dbReference type="Pfam" id="PF01562">
    <property type="entry name" value="Pep_M12B_propep"/>
    <property type="match status" value="1"/>
</dbReference>
<dbReference type="AlphaFoldDB" id="A0AAD7SNR5"/>
<dbReference type="InterPro" id="IPR024079">
    <property type="entry name" value="MetalloPept_cat_dom_sf"/>
</dbReference>
<dbReference type="EMBL" id="JAINUG010000045">
    <property type="protein sequence ID" value="KAJ8405949.1"/>
    <property type="molecule type" value="Genomic_DNA"/>
</dbReference>
<feature type="compositionally biased region" description="Basic residues" evidence="4">
    <location>
        <begin position="208"/>
        <end position="227"/>
    </location>
</feature>
<dbReference type="InterPro" id="IPR001590">
    <property type="entry name" value="Peptidase_M12B"/>
</dbReference>
<dbReference type="Pfam" id="PF01421">
    <property type="entry name" value="Reprolysin"/>
    <property type="match status" value="1"/>
</dbReference>
<evidence type="ECO:0000256" key="3">
    <source>
        <dbReference type="PROSITE-ProRule" id="PRU00276"/>
    </source>
</evidence>
<name>A0AAD7SNR5_9TELE</name>
<dbReference type="Proteomes" id="UP001221898">
    <property type="component" value="Unassembled WGS sequence"/>
</dbReference>
<organism evidence="6 7">
    <name type="scientific">Aldrovandia affinis</name>
    <dbReference type="NCBI Taxonomy" id="143900"/>
    <lineage>
        <taxon>Eukaryota</taxon>
        <taxon>Metazoa</taxon>
        <taxon>Chordata</taxon>
        <taxon>Craniata</taxon>
        <taxon>Vertebrata</taxon>
        <taxon>Euteleostomi</taxon>
        <taxon>Actinopterygii</taxon>
        <taxon>Neopterygii</taxon>
        <taxon>Teleostei</taxon>
        <taxon>Notacanthiformes</taxon>
        <taxon>Halosauridae</taxon>
        <taxon>Aldrovandia</taxon>
    </lineage>
</organism>
<dbReference type="InterPro" id="IPR013276">
    <property type="entry name" value="Pept_M12B_ADAM-TS5"/>
</dbReference>
<feature type="domain" description="Peptidase M12B" evidence="5">
    <location>
        <begin position="267"/>
        <end position="366"/>
    </location>
</feature>
<evidence type="ECO:0000256" key="1">
    <source>
        <dbReference type="ARBA" id="ARBA00023157"/>
    </source>
</evidence>
<evidence type="ECO:0000256" key="2">
    <source>
        <dbReference type="PIRSR" id="PIRSR613276-2"/>
    </source>
</evidence>
<dbReference type="SUPFAM" id="SSF55486">
    <property type="entry name" value="Metalloproteases ('zincins'), catalytic domain"/>
    <property type="match status" value="1"/>
</dbReference>
<feature type="region of interest" description="Disordered" evidence="4">
    <location>
        <begin position="208"/>
        <end position="261"/>
    </location>
</feature>
<comment type="caution">
    <text evidence="6">The sequence shown here is derived from an EMBL/GenBank/DDBJ whole genome shotgun (WGS) entry which is preliminary data.</text>
</comment>
<gene>
    <name evidence="6" type="ORF">AAFF_G00308370</name>
</gene>
<keyword evidence="1" id="KW-1015">Disulfide bond</keyword>
<dbReference type="GO" id="GO:0004222">
    <property type="term" value="F:metalloendopeptidase activity"/>
    <property type="evidence" value="ECO:0007669"/>
    <property type="project" value="InterPro"/>
</dbReference>
<accession>A0AAD7SNR5</accession>
<comment type="caution">
    <text evidence="3">Lacks conserved residue(s) required for the propagation of feature annotation.</text>
</comment>
<dbReference type="GO" id="GO:0008270">
    <property type="term" value="F:zinc ion binding"/>
    <property type="evidence" value="ECO:0007669"/>
    <property type="project" value="InterPro"/>
</dbReference>
<proteinExistence type="predicted"/>
<evidence type="ECO:0000256" key="4">
    <source>
        <dbReference type="SAM" id="MobiDB-lite"/>
    </source>
</evidence>
<evidence type="ECO:0000313" key="7">
    <source>
        <dbReference type="Proteomes" id="UP001221898"/>
    </source>
</evidence>